<dbReference type="Proteomes" id="UP001203761">
    <property type="component" value="Unassembled WGS sequence"/>
</dbReference>
<dbReference type="Pfam" id="PF00905">
    <property type="entry name" value="Transpeptidase"/>
    <property type="match status" value="1"/>
</dbReference>
<keyword evidence="5" id="KW-0812">Transmembrane</keyword>
<dbReference type="RefSeq" id="WP_249736213.1">
    <property type="nucleotide sequence ID" value="NZ_JAKNCJ010000001.1"/>
</dbReference>
<dbReference type="InterPro" id="IPR036138">
    <property type="entry name" value="PBP_dimer_sf"/>
</dbReference>
<comment type="similarity">
    <text evidence="2">Belongs to the transpeptidase family.</text>
</comment>
<dbReference type="PANTHER" id="PTHR30627:SF1">
    <property type="entry name" value="PEPTIDOGLYCAN D,D-TRANSPEPTIDASE FTSI"/>
    <property type="match status" value="1"/>
</dbReference>
<reference evidence="8" key="1">
    <citation type="submission" date="2022-02" db="EMBL/GenBank/DDBJ databases">
        <authorList>
            <person name="Lee M."/>
            <person name="Kim S.-J."/>
            <person name="Jung M.-Y."/>
        </authorList>
    </citation>
    <scope>NUCLEOTIDE SEQUENCE</scope>
    <source>
        <strain evidence="8">JHP9</strain>
    </source>
</reference>
<evidence type="ECO:0000256" key="4">
    <source>
        <dbReference type="SAM" id="MobiDB-lite"/>
    </source>
</evidence>
<dbReference type="SUPFAM" id="SSF56519">
    <property type="entry name" value="Penicillin binding protein dimerisation domain"/>
    <property type="match status" value="1"/>
</dbReference>
<evidence type="ECO:0000256" key="2">
    <source>
        <dbReference type="ARBA" id="ARBA00007171"/>
    </source>
</evidence>
<proteinExistence type="inferred from homology"/>
<evidence type="ECO:0000313" key="8">
    <source>
        <dbReference type="EMBL" id="MCL6422052.1"/>
    </source>
</evidence>
<dbReference type="Gene3D" id="3.90.1310.10">
    <property type="entry name" value="Penicillin-binding protein 2a (Domain 2)"/>
    <property type="match status" value="1"/>
</dbReference>
<dbReference type="PANTHER" id="PTHR30627">
    <property type="entry name" value="PEPTIDOGLYCAN D,D-TRANSPEPTIDASE"/>
    <property type="match status" value="1"/>
</dbReference>
<dbReference type="SUPFAM" id="SSF56601">
    <property type="entry name" value="beta-lactamase/transpeptidase-like"/>
    <property type="match status" value="1"/>
</dbReference>
<feature type="domain" description="Penicillin-binding protein dimerisation" evidence="7">
    <location>
        <begin position="124"/>
        <end position="282"/>
    </location>
</feature>
<keyword evidence="5" id="KW-1133">Transmembrane helix</keyword>
<feature type="compositionally biased region" description="Low complexity" evidence="4">
    <location>
        <begin position="18"/>
        <end position="56"/>
    </location>
</feature>
<dbReference type="Gene3D" id="3.40.710.10">
    <property type="entry name" value="DD-peptidase/beta-lactamase superfamily"/>
    <property type="match status" value="1"/>
</dbReference>
<comment type="subcellular location">
    <subcellularLocation>
        <location evidence="1">Membrane</location>
    </subcellularLocation>
</comment>
<name>A0ABT0QWL2_9MICO</name>
<accession>A0ABT0QWL2</accession>
<feature type="transmembrane region" description="Helical" evidence="5">
    <location>
        <begin position="83"/>
        <end position="101"/>
    </location>
</feature>
<dbReference type="InterPro" id="IPR001460">
    <property type="entry name" value="PCN-bd_Tpept"/>
</dbReference>
<evidence type="ECO:0000259" key="7">
    <source>
        <dbReference type="Pfam" id="PF03717"/>
    </source>
</evidence>
<evidence type="ECO:0000256" key="3">
    <source>
        <dbReference type="ARBA" id="ARBA00023136"/>
    </source>
</evidence>
<comment type="caution">
    <text evidence="8">The sequence shown here is derived from an EMBL/GenBank/DDBJ whole genome shotgun (WGS) entry which is preliminary data.</text>
</comment>
<dbReference type="InterPro" id="IPR005311">
    <property type="entry name" value="PBP_dimer"/>
</dbReference>
<gene>
    <name evidence="8" type="ORF">Bequi_01385</name>
</gene>
<keyword evidence="9" id="KW-1185">Reference proteome</keyword>
<dbReference type="InterPro" id="IPR012338">
    <property type="entry name" value="Beta-lactam/transpept-like"/>
</dbReference>
<evidence type="ECO:0000259" key="6">
    <source>
        <dbReference type="Pfam" id="PF00905"/>
    </source>
</evidence>
<feature type="domain" description="Penicillin-binding protein transpeptidase" evidence="6">
    <location>
        <begin position="324"/>
        <end position="623"/>
    </location>
</feature>
<sequence>MAETPRRTGQRRSAQRDGAAPRARSTARASAAPRSSRSRGGARPAGAAPRTRSGARPAGGGPRARGGLVPAARVGSPVVRFRLLAVLVIFAVVVLGGRLMWVQGLDASARAEEAVKQRTVERTISPLRGDIVDRDGAVMARSVERYDLWVNQLQVGEYLERKKDAPETGAPAAAKALAPLLGKSVEETQALLTGESGFQYLLKNVEPAVRDAVVALKIPGIGSDRVADRIYPAGQVGGNVIGFVGADGAALGGAELSFDDRLRGTSGSTTYERGSGGQILPNGRTQIVPAVDGQDLVLTLDSDLQWKAQQVLADTVGKFGASGGSAVALNIRTGEVLALAETPTYDPNDPGATDEKYRGNQSLSNVFEPGSTGKLLTVTTALEQGTITPTSQFTAPYTLEVDGETYRDSHEHETKRYTVAGILKDSSNTGTVQIAQTVTPQQRYDTLRAFGLGEPTGVGLAGESAGILHPVSDWHGRMNYTTSFGQGYAVTPLQMVSALGAFGNGGVRMHPTLVAGTRDGAGVFTPAPIAEGVRATDPETAAQVMTLMDNDIPDDGTANAGIPGYAVGGKTGTAQVAGGTYTASFIGMAPMDDPEIIVGVFVYGLTSFVSGNTAASPAFAQIMGYALQTQGIAPTGVPGRTLENEW</sequence>
<evidence type="ECO:0000313" key="9">
    <source>
        <dbReference type="Proteomes" id="UP001203761"/>
    </source>
</evidence>
<dbReference type="Pfam" id="PF03717">
    <property type="entry name" value="PBP_dimer"/>
    <property type="match status" value="1"/>
</dbReference>
<organism evidence="8 9">
    <name type="scientific">Brachybacterium equifaecis</name>
    <dbReference type="NCBI Taxonomy" id="2910770"/>
    <lineage>
        <taxon>Bacteria</taxon>
        <taxon>Bacillati</taxon>
        <taxon>Actinomycetota</taxon>
        <taxon>Actinomycetes</taxon>
        <taxon>Micrococcales</taxon>
        <taxon>Dermabacteraceae</taxon>
        <taxon>Brachybacterium</taxon>
    </lineage>
</organism>
<feature type="region of interest" description="Disordered" evidence="4">
    <location>
        <begin position="1"/>
        <end position="69"/>
    </location>
</feature>
<evidence type="ECO:0000256" key="1">
    <source>
        <dbReference type="ARBA" id="ARBA00004370"/>
    </source>
</evidence>
<evidence type="ECO:0000256" key="5">
    <source>
        <dbReference type="SAM" id="Phobius"/>
    </source>
</evidence>
<dbReference type="Gene3D" id="3.30.450.330">
    <property type="match status" value="1"/>
</dbReference>
<protein>
    <submittedName>
        <fullName evidence="8">Penicillin-binding protein 2</fullName>
    </submittedName>
</protein>
<keyword evidence="3 5" id="KW-0472">Membrane</keyword>
<dbReference type="EMBL" id="JAKNCJ010000001">
    <property type="protein sequence ID" value="MCL6422052.1"/>
    <property type="molecule type" value="Genomic_DNA"/>
</dbReference>
<dbReference type="InterPro" id="IPR050515">
    <property type="entry name" value="Beta-lactam/transpept"/>
</dbReference>